<comment type="caution">
    <text evidence="2">The sequence shown here is derived from an EMBL/GenBank/DDBJ whole genome shotgun (WGS) entry which is preliminary data.</text>
</comment>
<name>A0A3M2LCG3_9NOCA</name>
<protein>
    <submittedName>
        <fullName evidence="2">Uncharacterized protein</fullName>
    </submittedName>
</protein>
<reference evidence="2 3" key="1">
    <citation type="submission" date="2018-10" db="EMBL/GenBank/DDBJ databases">
        <title>Isolation from cow dung.</title>
        <authorList>
            <person name="Ling L."/>
        </authorList>
    </citation>
    <scope>NUCLEOTIDE SEQUENCE [LARGE SCALE GENOMIC DNA]</scope>
    <source>
        <strain evidence="2 3">NEAU-LL90</strain>
    </source>
</reference>
<sequence length="342" mass="35419">MVVAGAPGGAVLVTPIDAAVTVDGPAPVDTLVLGVPGGHLSWSLLSGQRIPTATLDDADEAQDWLWAVYGEAAALAVATFAGPVGTGRPDRRAAEPGQAVAVVAAAVLPQTVVSARRLAYAHWASRWWPASTVDGITPLDEGLLALDIAALTVECDLLADGADAELPTTAVESPRQSDYALAAGPQSTSATSVLARGTSGWDWRNCPPGLIDASERAVTWEVHREAGRILASVRAVAAPQLRGPVPAHLRPYAHLRTAAGTHTAALTLTGDDWIGSVAIPGMESITAVDISVPGVGYGSDSPTEAATREQIRRFARKRLHAPDRTDLEPLAAETAAAEEPDF</sequence>
<dbReference type="EMBL" id="RFFH01000002">
    <property type="protein sequence ID" value="RMI34400.1"/>
    <property type="molecule type" value="Genomic_DNA"/>
</dbReference>
<dbReference type="OrthoDB" id="5124265at2"/>
<dbReference type="Proteomes" id="UP000279275">
    <property type="component" value="Unassembled WGS sequence"/>
</dbReference>
<evidence type="ECO:0000313" key="2">
    <source>
        <dbReference type="EMBL" id="RMI34400.1"/>
    </source>
</evidence>
<dbReference type="AlphaFoldDB" id="A0A3M2LCG3"/>
<gene>
    <name evidence="2" type="ORF">EBN03_05960</name>
</gene>
<evidence type="ECO:0000256" key="1">
    <source>
        <dbReference type="SAM" id="MobiDB-lite"/>
    </source>
</evidence>
<evidence type="ECO:0000313" key="3">
    <source>
        <dbReference type="Proteomes" id="UP000279275"/>
    </source>
</evidence>
<proteinExistence type="predicted"/>
<organism evidence="2 3">
    <name type="scientific">Nocardia stercoris</name>
    <dbReference type="NCBI Taxonomy" id="2483361"/>
    <lineage>
        <taxon>Bacteria</taxon>
        <taxon>Bacillati</taxon>
        <taxon>Actinomycetota</taxon>
        <taxon>Actinomycetes</taxon>
        <taxon>Mycobacteriales</taxon>
        <taxon>Nocardiaceae</taxon>
        <taxon>Nocardia</taxon>
    </lineage>
</organism>
<keyword evidence="3" id="KW-1185">Reference proteome</keyword>
<accession>A0A3M2LCG3</accession>
<feature type="region of interest" description="Disordered" evidence="1">
    <location>
        <begin position="318"/>
        <end position="342"/>
    </location>
</feature>